<dbReference type="InterPro" id="IPR000387">
    <property type="entry name" value="Tyr_Pase_dom"/>
</dbReference>
<reference evidence="4" key="1">
    <citation type="journal article" date="2020" name="Nature">
        <title>Giant virus diversity and host interactions through global metagenomics.</title>
        <authorList>
            <person name="Schulz F."/>
            <person name="Roux S."/>
            <person name="Paez-Espino D."/>
            <person name="Jungbluth S."/>
            <person name="Walsh D.A."/>
            <person name="Denef V.J."/>
            <person name="McMahon K.D."/>
            <person name="Konstantinidis K.T."/>
            <person name="Eloe-Fadrosh E.A."/>
            <person name="Kyrpides N.C."/>
            <person name="Woyke T."/>
        </authorList>
    </citation>
    <scope>NUCLEOTIDE SEQUENCE</scope>
    <source>
        <strain evidence="4">GVMAG-M-3300023174-57</strain>
    </source>
</reference>
<dbReference type="PROSITE" id="PS50056">
    <property type="entry name" value="TYR_PHOSPHATASE_2"/>
    <property type="match status" value="1"/>
</dbReference>
<dbReference type="InterPro" id="IPR000340">
    <property type="entry name" value="Dual-sp_phosphatase_cat-dom"/>
</dbReference>
<dbReference type="CDD" id="cd14498">
    <property type="entry name" value="DSP"/>
    <property type="match status" value="1"/>
</dbReference>
<protein>
    <recommendedName>
        <fullName evidence="3">Tyrosine specific protein phosphatases domain-containing protein</fullName>
    </recommendedName>
</protein>
<keyword evidence="1" id="KW-0378">Hydrolase</keyword>
<dbReference type="PROSITE" id="PS00383">
    <property type="entry name" value="TYR_PHOSPHATASE_1"/>
    <property type="match status" value="1"/>
</dbReference>
<evidence type="ECO:0000256" key="1">
    <source>
        <dbReference type="ARBA" id="ARBA00022801"/>
    </source>
</evidence>
<dbReference type="Gene3D" id="3.90.190.10">
    <property type="entry name" value="Protein tyrosine phosphatase superfamily"/>
    <property type="match status" value="1"/>
</dbReference>
<dbReference type="PANTHER" id="PTHR10159">
    <property type="entry name" value="DUAL SPECIFICITY PROTEIN PHOSPHATASE"/>
    <property type="match status" value="1"/>
</dbReference>
<dbReference type="InterPro" id="IPR016130">
    <property type="entry name" value="Tyr_Pase_AS"/>
</dbReference>
<accession>A0A6C0DTY2</accession>
<dbReference type="InterPro" id="IPR020422">
    <property type="entry name" value="TYR_PHOSPHATASE_DUAL_dom"/>
</dbReference>
<keyword evidence="2" id="KW-0904">Protein phosphatase</keyword>
<dbReference type="SUPFAM" id="SSF52799">
    <property type="entry name" value="(Phosphotyrosine protein) phosphatases II"/>
    <property type="match status" value="1"/>
</dbReference>
<dbReference type="SMART" id="SM00195">
    <property type="entry name" value="DSPc"/>
    <property type="match status" value="1"/>
</dbReference>
<evidence type="ECO:0000256" key="2">
    <source>
        <dbReference type="ARBA" id="ARBA00022912"/>
    </source>
</evidence>
<evidence type="ECO:0000313" key="4">
    <source>
        <dbReference type="EMBL" id="QHT19519.1"/>
    </source>
</evidence>
<feature type="domain" description="Tyrosine specific protein phosphatases" evidence="3">
    <location>
        <begin position="72"/>
        <end position="136"/>
    </location>
</feature>
<dbReference type="EMBL" id="MN739667">
    <property type="protein sequence ID" value="QHT19519.1"/>
    <property type="molecule type" value="Genomic_DNA"/>
</dbReference>
<dbReference type="PANTHER" id="PTHR10159:SF519">
    <property type="entry name" value="DUAL SPECIFICITY PROTEIN PHOSPHATASE MPK3"/>
    <property type="match status" value="1"/>
</dbReference>
<name>A0A6C0DTY2_9ZZZZ</name>
<proteinExistence type="predicted"/>
<sequence length="156" mass="18063">MQNANEIIPRVWLGNRFAAWDGDWLKANNIGAVFNCSKDLEFHSSVKNRYRVPVHDNLQAEEINNMTQWSPEIAYKVLREYKAGRNILIHCAAGMQRSAAVMTIFLITLTGERAPVLMSHIRRKRPIAFVPQANFRKSIEYYDALYHNSIHPHRLS</sequence>
<organism evidence="4">
    <name type="scientific">viral metagenome</name>
    <dbReference type="NCBI Taxonomy" id="1070528"/>
    <lineage>
        <taxon>unclassified sequences</taxon>
        <taxon>metagenomes</taxon>
        <taxon>organismal metagenomes</taxon>
    </lineage>
</organism>
<dbReference type="GO" id="GO:0004721">
    <property type="term" value="F:phosphoprotein phosphatase activity"/>
    <property type="evidence" value="ECO:0007669"/>
    <property type="project" value="UniProtKB-KW"/>
</dbReference>
<dbReference type="Pfam" id="PF00782">
    <property type="entry name" value="DSPc"/>
    <property type="match status" value="1"/>
</dbReference>
<dbReference type="InterPro" id="IPR029021">
    <property type="entry name" value="Prot-tyrosine_phosphatase-like"/>
</dbReference>
<evidence type="ECO:0000259" key="3">
    <source>
        <dbReference type="PROSITE" id="PS50056"/>
    </source>
</evidence>
<dbReference type="AlphaFoldDB" id="A0A6C0DTY2"/>
<dbReference type="GO" id="GO:0005737">
    <property type="term" value="C:cytoplasm"/>
    <property type="evidence" value="ECO:0007669"/>
    <property type="project" value="TreeGrafter"/>
</dbReference>
<dbReference type="GO" id="GO:0043409">
    <property type="term" value="P:negative regulation of MAPK cascade"/>
    <property type="evidence" value="ECO:0007669"/>
    <property type="project" value="TreeGrafter"/>
</dbReference>